<dbReference type="InterPro" id="IPR003018">
    <property type="entry name" value="GAF"/>
</dbReference>
<organism evidence="4">
    <name type="scientific">Mizugakiibacter sediminis</name>
    <dbReference type="NCBI Taxonomy" id="1475481"/>
    <lineage>
        <taxon>Bacteria</taxon>
        <taxon>Pseudomonadati</taxon>
        <taxon>Pseudomonadota</taxon>
        <taxon>Gammaproteobacteria</taxon>
        <taxon>Lysobacterales</taxon>
        <taxon>Rhodanobacteraceae</taxon>
        <taxon>Mizugakiibacter</taxon>
    </lineage>
</organism>
<dbReference type="AlphaFoldDB" id="A0A0K8QPW9"/>
<dbReference type="GO" id="GO:0003824">
    <property type="term" value="F:catalytic activity"/>
    <property type="evidence" value="ECO:0007669"/>
    <property type="project" value="UniProtKB-ARBA"/>
</dbReference>
<dbReference type="Pfam" id="PF13185">
    <property type="entry name" value="GAF_2"/>
    <property type="match status" value="1"/>
</dbReference>
<dbReference type="NCBIfam" id="TIGR00229">
    <property type="entry name" value="sensory_box"/>
    <property type="match status" value="1"/>
</dbReference>
<dbReference type="CDD" id="cd01949">
    <property type="entry name" value="GGDEF"/>
    <property type="match status" value="1"/>
</dbReference>
<dbReference type="PANTHER" id="PTHR46663">
    <property type="entry name" value="DIGUANYLATE CYCLASE DGCT-RELATED"/>
    <property type="match status" value="1"/>
</dbReference>
<dbReference type="Gene3D" id="3.30.450.40">
    <property type="match status" value="1"/>
</dbReference>
<evidence type="ECO:0000313" key="5">
    <source>
        <dbReference type="Proteomes" id="UP000253740"/>
    </source>
</evidence>
<dbReference type="SUPFAM" id="SSF55781">
    <property type="entry name" value="GAF domain-like"/>
    <property type="match status" value="1"/>
</dbReference>
<protein>
    <submittedName>
        <fullName evidence="4">PAS domain S-box/diguanylate cyclase (GGDEF)domain-containing protein</fullName>
    </submittedName>
</protein>
<dbReference type="SUPFAM" id="SSF55785">
    <property type="entry name" value="PYP-like sensor domain (PAS domain)"/>
    <property type="match status" value="1"/>
</dbReference>
<feature type="domain" description="GGDEF" evidence="3">
    <location>
        <begin position="319"/>
        <end position="452"/>
    </location>
</feature>
<dbReference type="InterPro" id="IPR052163">
    <property type="entry name" value="DGC-Regulatory_Protein"/>
</dbReference>
<keyword evidence="5" id="KW-1185">Reference proteome</keyword>
<dbReference type="SUPFAM" id="SSF55073">
    <property type="entry name" value="Nucleotide cyclase"/>
    <property type="match status" value="1"/>
</dbReference>
<dbReference type="NCBIfam" id="TIGR00254">
    <property type="entry name" value="GGDEF"/>
    <property type="match status" value="1"/>
</dbReference>
<sequence length="458" mass="50476">MEPDQAPPLATVMDMLLDAVCVVDAEGRYLFVSAAFERIFGYRPEEVLGRPMIELVHPEDRERTLQAAREIMAGQPKAHFQNRYVRKDGRVVDILWSARWSEADRVCIAVAHDISDLKRAEAVQAALLAISEAAHAAEDLLELFRRIHQVIGKLLPARNCFVALLDASGQTLGFPYFVDEHDRAPEPVPLDAATLSGEVVRTGKALLLTPSSLAQLPERLRSAIGSEPLDWLGVPLRSARGVIGALVVQSYDGAVRYAERDKALLQFVSAQIADAIERKRDQARLLHLANHDLLTDLPNRERFHQRLQAALGEARHEHARLAVLYLDLDGFKQINDRHGHDAGDVLLREAARRIRGCVREADIVARVGGDEFVVLLHGIDRNDQATAAAAKLRDALRQPFLIEGARLAISASIGIALCPEHGAEGKPLIRRADDAMYEAKKQGGDRYVMKAPCPAPAA</sequence>
<reference evidence="4" key="1">
    <citation type="submission" date="2015-08" db="EMBL/GenBank/DDBJ databases">
        <title>Complete DNA Sequence of Pseudomonas syringae pv. actinidiae, the Causal Agent of Kiwifruit Canker Disease.</title>
        <authorList>
            <person name="Rikkerink E.H.A."/>
            <person name="Fineran P.C."/>
        </authorList>
    </citation>
    <scope>NUCLEOTIDE SEQUENCE</scope>
    <source>
        <strain evidence="4">SkMP5</strain>
    </source>
</reference>
<dbReference type="InterPro" id="IPR029016">
    <property type="entry name" value="GAF-like_dom_sf"/>
</dbReference>
<dbReference type="InterPro" id="IPR029787">
    <property type="entry name" value="Nucleotide_cyclase"/>
</dbReference>
<evidence type="ECO:0000259" key="2">
    <source>
        <dbReference type="PROSITE" id="PS50112"/>
    </source>
</evidence>
<dbReference type="Gene3D" id="3.30.70.270">
    <property type="match status" value="1"/>
</dbReference>
<dbReference type="Pfam" id="PF00990">
    <property type="entry name" value="GGDEF"/>
    <property type="match status" value="1"/>
</dbReference>
<evidence type="ECO:0000313" key="4">
    <source>
        <dbReference type="EMBL" id="GAP66955.1"/>
    </source>
</evidence>
<dbReference type="SMART" id="SM00267">
    <property type="entry name" value="GGDEF"/>
    <property type="match status" value="1"/>
</dbReference>
<dbReference type="InterPro" id="IPR035965">
    <property type="entry name" value="PAS-like_dom_sf"/>
</dbReference>
<dbReference type="SMART" id="SM00091">
    <property type="entry name" value="PAS"/>
    <property type="match status" value="1"/>
</dbReference>
<evidence type="ECO:0000259" key="3">
    <source>
        <dbReference type="PROSITE" id="PS50887"/>
    </source>
</evidence>
<gene>
    <name evidence="4" type="ORF">MBSD_n2271</name>
</gene>
<dbReference type="GO" id="GO:0006355">
    <property type="term" value="P:regulation of DNA-templated transcription"/>
    <property type="evidence" value="ECO:0007669"/>
    <property type="project" value="InterPro"/>
</dbReference>
<name>A0A0K8QPW9_9GAMM</name>
<dbReference type="PROSITE" id="PS50887">
    <property type="entry name" value="GGDEF"/>
    <property type="match status" value="1"/>
</dbReference>
<dbReference type="EMBL" id="DF970239">
    <property type="protein sequence ID" value="GAP66955.1"/>
    <property type="molecule type" value="Genomic_DNA"/>
</dbReference>
<proteinExistence type="predicted"/>
<dbReference type="InterPro" id="IPR000160">
    <property type="entry name" value="GGDEF_dom"/>
</dbReference>
<dbReference type="Pfam" id="PF00989">
    <property type="entry name" value="PAS"/>
    <property type="match status" value="1"/>
</dbReference>
<evidence type="ECO:0000256" key="1">
    <source>
        <dbReference type="ARBA" id="ARBA00001946"/>
    </source>
</evidence>
<dbReference type="PANTHER" id="PTHR46663:SF3">
    <property type="entry name" value="SLL0267 PROTEIN"/>
    <property type="match status" value="1"/>
</dbReference>
<dbReference type="RefSeq" id="WP_062537515.1">
    <property type="nucleotide sequence ID" value="NZ_DF970239.1"/>
</dbReference>
<comment type="cofactor">
    <cofactor evidence="1">
        <name>Mg(2+)</name>
        <dbReference type="ChEBI" id="CHEBI:18420"/>
    </cofactor>
</comment>
<dbReference type="Gene3D" id="3.30.450.20">
    <property type="entry name" value="PAS domain"/>
    <property type="match status" value="1"/>
</dbReference>
<dbReference type="SMART" id="SM00065">
    <property type="entry name" value="GAF"/>
    <property type="match status" value="1"/>
</dbReference>
<feature type="domain" description="PAS" evidence="2">
    <location>
        <begin position="5"/>
        <end position="75"/>
    </location>
</feature>
<accession>A0A0K8QPW9</accession>
<dbReference type="InterPro" id="IPR000014">
    <property type="entry name" value="PAS"/>
</dbReference>
<dbReference type="STRING" id="1475481.GCA_000953855_02317"/>
<dbReference type="PROSITE" id="PS50112">
    <property type="entry name" value="PAS"/>
    <property type="match status" value="1"/>
</dbReference>
<dbReference type="InterPro" id="IPR013767">
    <property type="entry name" value="PAS_fold"/>
</dbReference>
<dbReference type="Proteomes" id="UP000253740">
    <property type="component" value="Unassembled WGS sequence"/>
</dbReference>
<dbReference type="InterPro" id="IPR043128">
    <property type="entry name" value="Rev_trsase/Diguanyl_cyclase"/>
</dbReference>
<dbReference type="CDD" id="cd00130">
    <property type="entry name" value="PAS"/>
    <property type="match status" value="1"/>
</dbReference>
<dbReference type="FunFam" id="3.30.70.270:FF:000001">
    <property type="entry name" value="Diguanylate cyclase domain protein"/>
    <property type="match status" value="1"/>
</dbReference>